<keyword evidence="2" id="KW-1185">Reference proteome</keyword>
<evidence type="ECO:0000259" key="1">
    <source>
        <dbReference type="Pfam" id="PF07707"/>
    </source>
</evidence>
<dbReference type="AlphaFoldDB" id="A0A914HTR3"/>
<dbReference type="InterPro" id="IPR011705">
    <property type="entry name" value="BACK"/>
</dbReference>
<feature type="domain" description="BACK" evidence="1">
    <location>
        <begin position="84"/>
        <end position="142"/>
    </location>
</feature>
<sequence>MVASDVFAAMFRFDKENAKSAAVGSAKEVKPVEWALNGVNAVVVLYAAKKYDVPELVKACVNFPIWKLNNVFLTFDRARFLGEEHIDVNAANLLLSKAFLQIDKELLFELLGRDDLFVCGEIAIWNAARRWADEKCRQNEKECSAENKLLTRDEVISVYLHHSHPNAALPKLFPLQFPNNERTATNRTTMKLSKLHFRSG</sequence>
<dbReference type="Pfam" id="PF07707">
    <property type="entry name" value="BACK"/>
    <property type="match status" value="1"/>
</dbReference>
<dbReference type="PANTHER" id="PTHR45774">
    <property type="entry name" value="BTB/POZ DOMAIN-CONTAINING"/>
    <property type="match status" value="1"/>
</dbReference>
<dbReference type="WBParaSite" id="Gr19_v10_g4594.t1">
    <property type="protein sequence ID" value="Gr19_v10_g4594.t1"/>
    <property type="gene ID" value="Gr19_v10_g4594"/>
</dbReference>
<reference evidence="3" key="1">
    <citation type="submission" date="2022-11" db="UniProtKB">
        <authorList>
            <consortium name="WormBaseParasite"/>
        </authorList>
    </citation>
    <scope>IDENTIFICATION</scope>
</reference>
<dbReference type="Proteomes" id="UP000887572">
    <property type="component" value="Unplaced"/>
</dbReference>
<protein>
    <submittedName>
        <fullName evidence="3">BACK domain-containing protein</fullName>
    </submittedName>
</protein>
<dbReference type="Gene3D" id="1.25.40.420">
    <property type="match status" value="1"/>
</dbReference>
<evidence type="ECO:0000313" key="2">
    <source>
        <dbReference type="Proteomes" id="UP000887572"/>
    </source>
</evidence>
<dbReference type="GO" id="GO:0005829">
    <property type="term" value="C:cytosol"/>
    <property type="evidence" value="ECO:0007669"/>
    <property type="project" value="TreeGrafter"/>
</dbReference>
<proteinExistence type="predicted"/>
<evidence type="ECO:0000313" key="3">
    <source>
        <dbReference type="WBParaSite" id="Gr19_v10_g4594.t1"/>
    </source>
</evidence>
<name>A0A914HTR3_GLORO</name>
<organism evidence="2 3">
    <name type="scientific">Globodera rostochiensis</name>
    <name type="common">Golden nematode worm</name>
    <name type="synonym">Heterodera rostochiensis</name>
    <dbReference type="NCBI Taxonomy" id="31243"/>
    <lineage>
        <taxon>Eukaryota</taxon>
        <taxon>Metazoa</taxon>
        <taxon>Ecdysozoa</taxon>
        <taxon>Nematoda</taxon>
        <taxon>Chromadorea</taxon>
        <taxon>Rhabditida</taxon>
        <taxon>Tylenchina</taxon>
        <taxon>Tylenchomorpha</taxon>
        <taxon>Tylenchoidea</taxon>
        <taxon>Heteroderidae</taxon>
        <taxon>Heteroderinae</taxon>
        <taxon>Globodera</taxon>
    </lineage>
</organism>
<dbReference type="PANTHER" id="PTHR45774:SF3">
    <property type="entry name" value="BTB (POZ) DOMAIN-CONTAINING 2B-RELATED"/>
    <property type="match status" value="1"/>
</dbReference>
<dbReference type="GO" id="GO:0022008">
    <property type="term" value="P:neurogenesis"/>
    <property type="evidence" value="ECO:0007669"/>
    <property type="project" value="TreeGrafter"/>
</dbReference>
<accession>A0A914HTR3</accession>